<dbReference type="RefSeq" id="WP_238207489.1">
    <property type="nucleotide sequence ID" value="NZ_JBHTND010000028.1"/>
</dbReference>
<organism evidence="3 4">
    <name type="scientific">Methylobacterium marchantiae</name>
    <dbReference type="NCBI Taxonomy" id="600331"/>
    <lineage>
        <taxon>Bacteria</taxon>
        <taxon>Pseudomonadati</taxon>
        <taxon>Pseudomonadota</taxon>
        <taxon>Alphaproteobacteria</taxon>
        <taxon>Hyphomicrobiales</taxon>
        <taxon>Methylobacteriaceae</taxon>
        <taxon>Methylobacterium</taxon>
    </lineage>
</organism>
<name>A0ABW3X441_9HYPH</name>
<keyword evidence="4" id="KW-1185">Reference proteome</keyword>
<keyword evidence="1" id="KW-0175">Coiled coil</keyword>
<feature type="region of interest" description="Disordered" evidence="2">
    <location>
        <begin position="167"/>
        <end position="194"/>
    </location>
</feature>
<feature type="coiled-coil region" evidence="1">
    <location>
        <begin position="8"/>
        <end position="35"/>
    </location>
</feature>
<gene>
    <name evidence="3" type="ORF">ACFQ4G_17640</name>
</gene>
<proteinExistence type="predicted"/>
<evidence type="ECO:0000256" key="2">
    <source>
        <dbReference type="SAM" id="MobiDB-lite"/>
    </source>
</evidence>
<sequence length="194" mass="21683">MTLDHQFLSQARRDLERAEIARSKAETMVIAAEKDIARLQGFIEQYELYARELEKTQSTIRSRLSTRSLTDVAVSIIEKAEGPISIQAILNGLQVMGIEVGGENKSANLAAYLSKDNRVRYERGSGWMISVDALFQDASTNSSNLAQGSNFDQNLSPSTFGEVRRRYRESNAHSNPTRSNHPHASLNRDEDIPV</sequence>
<dbReference type="EMBL" id="JBHTND010000028">
    <property type="protein sequence ID" value="MFD1303399.1"/>
    <property type="molecule type" value="Genomic_DNA"/>
</dbReference>
<accession>A0ABW3X441</accession>
<evidence type="ECO:0000256" key="1">
    <source>
        <dbReference type="SAM" id="Coils"/>
    </source>
</evidence>
<reference evidence="4" key="1">
    <citation type="journal article" date="2019" name="Int. J. Syst. Evol. Microbiol.">
        <title>The Global Catalogue of Microorganisms (GCM) 10K type strain sequencing project: providing services to taxonomists for standard genome sequencing and annotation.</title>
        <authorList>
            <consortium name="The Broad Institute Genomics Platform"/>
            <consortium name="The Broad Institute Genome Sequencing Center for Infectious Disease"/>
            <person name="Wu L."/>
            <person name="Ma J."/>
        </authorList>
    </citation>
    <scope>NUCLEOTIDE SEQUENCE [LARGE SCALE GENOMIC DNA]</scope>
    <source>
        <strain evidence="4">CCUG 56108</strain>
    </source>
</reference>
<protein>
    <submittedName>
        <fullName evidence="3">Uncharacterized protein</fullName>
    </submittedName>
</protein>
<dbReference type="Proteomes" id="UP001597176">
    <property type="component" value="Unassembled WGS sequence"/>
</dbReference>
<evidence type="ECO:0000313" key="3">
    <source>
        <dbReference type="EMBL" id="MFD1303399.1"/>
    </source>
</evidence>
<evidence type="ECO:0000313" key="4">
    <source>
        <dbReference type="Proteomes" id="UP001597176"/>
    </source>
</evidence>
<comment type="caution">
    <text evidence="3">The sequence shown here is derived from an EMBL/GenBank/DDBJ whole genome shotgun (WGS) entry which is preliminary data.</text>
</comment>